<gene>
    <name evidence="1" type="ORF">ACFPOG_32805</name>
</gene>
<dbReference type="Proteomes" id="UP001596044">
    <property type="component" value="Unassembled WGS sequence"/>
</dbReference>
<accession>A0ABW0KIE3</accession>
<dbReference type="RefSeq" id="WP_270879252.1">
    <property type="nucleotide sequence ID" value="NZ_JAQFVF010000023.1"/>
</dbReference>
<keyword evidence="2" id="KW-1185">Reference proteome</keyword>
<organism evidence="1 2">
    <name type="scientific">Paenibacillus aestuarii</name>
    <dbReference type="NCBI Taxonomy" id="516965"/>
    <lineage>
        <taxon>Bacteria</taxon>
        <taxon>Bacillati</taxon>
        <taxon>Bacillota</taxon>
        <taxon>Bacilli</taxon>
        <taxon>Bacillales</taxon>
        <taxon>Paenibacillaceae</taxon>
        <taxon>Paenibacillus</taxon>
    </lineage>
</organism>
<proteinExistence type="predicted"/>
<sequence>MIYGTKLLESDIELFTAALTQAPVFVWSLDQVGVYYQADTGYIVKYTADYVQIYSNQGADGSKSVIYSRDTNEFSLR</sequence>
<dbReference type="EMBL" id="JBHSMJ010000065">
    <property type="protein sequence ID" value="MFC5452995.1"/>
    <property type="molecule type" value="Genomic_DNA"/>
</dbReference>
<name>A0ABW0KIE3_9BACL</name>
<evidence type="ECO:0000313" key="1">
    <source>
        <dbReference type="EMBL" id="MFC5452995.1"/>
    </source>
</evidence>
<reference evidence="2" key="1">
    <citation type="journal article" date="2019" name="Int. J. Syst. Evol. Microbiol.">
        <title>The Global Catalogue of Microorganisms (GCM) 10K type strain sequencing project: providing services to taxonomists for standard genome sequencing and annotation.</title>
        <authorList>
            <consortium name="The Broad Institute Genomics Platform"/>
            <consortium name="The Broad Institute Genome Sequencing Center for Infectious Disease"/>
            <person name="Wu L."/>
            <person name="Ma J."/>
        </authorList>
    </citation>
    <scope>NUCLEOTIDE SEQUENCE [LARGE SCALE GENOMIC DNA]</scope>
    <source>
        <strain evidence="2">KACC 11904</strain>
    </source>
</reference>
<comment type="caution">
    <text evidence="1">The sequence shown here is derived from an EMBL/GenBank/DDBJ whole genome shotgun (WGS) entry which is preliminary data.</text>
</comment>
<protein>
    <submittedName>
        <fullName evidence="1">Uncharacterized protein</fullName>
    </submittedName>
</protein>
<evidence type="ECO:0000313" key="2">
    <source>
        <dbReference type="Proteomes" id="UP001596044"/>
    </source>
</evidence>